<evidence type="ECO:0000259" key="1">
    <source>
        <dbReference type="SMART" id="SM01126"/>
    </source>
</evidence>
<evidence type="ECO:0000313" key="2">
    <source>
        <dbReference type="EMBL" id="KAL3106581.1"/>
    </source>
</evidence>
<proteinExistence type="predicted"/>
<dbReference type="PANTHER" id="PTHR47163:SF2">
    <property type="entry name" value="SI:DKEY-17M8.2"/>
    <property type="match status" value="1"/>
</dbReference>
<protein>
    <recommendedName>
        <fullName evidence="1">ISXO2-like transposase domain-containing protein</fullName>
    </recommendedName>
</protein>
<comment type="caution">
    <text evidence="2">The sequence shown here is derived from an EMBL/GenBank/DDBJ whole genome shotgun (WGS) entry which is preliminary data.</text>
</comment>
<dbReference type="Proteomes" id="UP001620626">
    <property type="component" value="Unassembled WGS sequence"/>
</dbReference>
<name>A0ABD2KUJ1_9BILA</name>
<reference evidence="2 3" key="1">
    <citation type="submission" date="2024-10" db="EMBL/GenBank/DDBJ databases">
        <authorList>
            <person name="Kim D."/>
        </authorList>
    </citation>
    <scope>NUCLEOTIDE SEQUENCE [LARGE SCALE GENOMIC DNA]</scope>
    <source>
        <strain evidence="2">BH-2024</strain>
    </source>
</reference>
<gene>
    <name evidence="2" type="ORF">niasHT_018223</name>
</gene>
<evidence type="ECO:0000313" key="3">
    <source>
        <dbReference type="Proteomes" id="UP001620626"/>
    </source>
</evidence>
<keyword evidence="3" id="KW-1185">Reference proteome</keyword>
<dbReference type="AlphaFoldDB" id="A0ABD2KUJ1"/>
<sequence length="199" mass="23031">MWTLIYMWTEDFRNKNVIKELGIAKSTCVNWFNYCRTQCVQQQKIGGVNDVVEMDETCWVKQKHNRGKPKKGCSKWFFGAIERGQAFCVAVKDRKKKTLYKLIKKWIRPGSVIISDEWPAYLKLSLHLPQYEHMLIIHKKSTGDGFSKIVMLPDGTEFNVNTNKSYSQQNLSGNVLPAPTDLLLQSSRRRKLISSVRVS</sequence>
<accession>A0ABD2KUJ1</accession>
<dbReference type="InterPro" id="IPR024445">
    <property type="entry name" value="Tnp_ISXO2-like"/>
</dbReference>
<dbReference type="Pfam" id="PF12762">
    <property type="entry name" value="DDE_Tnp_IS1595"/>
    <property type="match status" value="1"/>
</dbReference>
<dbReference type="InterPro" id="IPR053164">
    <property type="entry name" value="IS1016-like_transposase"/>
</dbReference>
<organism evidence="2 3">
    <name type="scientific">Heterodera trifolii</name>
    <dbReference type="NCBI Taxonomy" id="157864"/>
    <lineage>
        <taxon>Eukaryota</taxon>
        <taxon>Metazoa</taxon>
        <taxon>Ecdysozoa</taxon>
        <taxon>Nematoda</taxon>
        <taxon>Chromadorea</taxon>
        <taxon>Rhabditida</taxon>
        <taxon>Tylenchina</taxon>
        <taxon>Tylenchomorpha</taxon>
        <taxon>Tylenchoidea</taxon>
        <taxon>Heteroderidae</taxon>
        <taxon>Heteroderinae</taxon>
        <taxon>Heterodera</taxon>
    </lineage>
</organism>
<dbReference type="PANTHER" id="PTHR47163">
    <property type="entry name" value="DDE_TNP_IS1595 DOMAIN-CONTAINING PROTEIN"/>
    <property type="match status" value="1"/>
</dbReference>
<feature type="domain" description="ISXO2-like transposase" evidence="1">
    <location>
        <begin position="44"/>
        <end position="170"/>
    </location>
</feature>
<dbReference type="SMART" id="SM01126">
    <property type="entry name" value="DDE_Tnp_IS1595"/>
    <property type="match status" value="1"/>
</dbReference>
<dbReference type="EMBL" id="JBICBT010000644">
    <property type="protein sequence ID" value="KAL3106581.1"/>
    <property type="molecule type" value="Genomic_DNA"/>
</dbReference>